<dbReference type="Proteomes" id="UP000234166">
    <property type="component" value="Unassembled WGS sequence"/>
</dbReference>
<organism evidence="3 4">
    <name type="scientific">Xanthomonas campestris pv. phaseoli</name>
    <dbReference type="NCBI Taxonomy" id="317013"/>
    <lineage>
        <taxon>Bacteria</taxon>
        <taxon>Pseudomonadati</taxon>
        <taxon>Pseudomonadota</taxon>
        <taxon>Gammaproteobacteria</taxon>
        <taxon>Lysobacterales</taxon>
        <taxon>Lysobacteraceae</taxon>
        <taxon>Xanthomonas</taxon>
    </lineage>
</organism>
<evidence type="ECO:0000313" key="2">
    <source>
        <dbReference type="EMBL" id="SON81022.1"/>
    </source>
</evidence>
<sequence>MLSVAPKALKSRYPTGPDMGGAGAIAKLQQRGRDAELSLASIRSKEPQRAHPVFGPGKIKAPRRLPKCFYLVGRQGFEPWTY</sequence>
<evidence type="ECO:0000313" key="5">
    <source>
        <dbReference type="Proteomes" id="UP000234181"/>
    </source>
</evidence>
<dbReference type="Proteomes" id="UP000234181">
    <property type="component" value="Unassembled WGS sequence"/>
</dbReference>
<evidence type="ECO:0000313" key="4">
    <source>
        <dbReference type="Proteomes" id="UP000234166"/>
    </source>
</evidence>
<evidence type="ECO:0000313" key="3">
    <source>
        <dbReference type="EMBL" id="SON88482.1"/>
    </source>
</evidence>
<dbReference type="EMBL" id="OCYT01000093">
    <property type="protein sequence ID" value="SON81022.1"/>
    <property type="molecule type" value="Genomic_DNA"/>
</dbReference>
<accession>A0AB38DZP3</accession>
<gene>
    <name evidence="2" type="ORF">XAP6984_380129</name>
    <name evidence="3" type="ORF">XAP7430_370014</name>
</gene>
<protein>
    <submittedName>
        <fullName evidence="3">Uncharacterized protein</fullName>
    </submittedName>
</protein>
<dbReference type="AlphaFoldDB" id="A0AB38DZP3"/>
<reference evidence="4 5" key="1">
    <citation type="submission" date="2017-10" db="EMBL/GenBank/DDBJ databases">
        <authorList>
            <person name="Regsiter A."/>
            <person name="William W."/>
        </authorList>
    </citation>
    <scope>NUCLEOTIDE SEQUENCE [LARGE SCALE GENOMIC DNA]</scope>
    <source>
        <strain evidence="2 5">CFBP6984</strain>
        <strain evidence="3 4">CFBP7430</strain>
    </source>
</reference>
<name>A0AB38DZP3_XANCH</name>
<dbReference type="EMBL" id="OCYS01000091">
    <property type="protein sequence ID" value="SON88482.1"/>
    <property type="molecule type" value="Genomic_DNA"/>
</dbReference>
<evidence type="ECO:0000256" key="1">
    <source>
        <dbReference type="SAM" id="MobiDB-lite"/>
    </source>
</evidence>
<feature type="region of interest" description="Disordered" evidence="1">
    <location>
        <begin position="1"/>
        <end position="23"/>
    </location>
</feature>
<keyword evidence="5" id="KW-1185">Reference proteome</keyword>
<proteinExistence type="predicted"/>
<comment type="caution">
    <text evidence="3">The sequence shown here is derived from an EMBL/GenBank/DDBJ whole genome shotgun (WGS) entry which is preliminary data.</text>
</comment>